<dbReference type="GeneID" id="64408179"/>
<dbReference type="Proteomes" id="UP000677180">
    <property type="component" value="Chromosome"/>
</dbReference>
<reference evidence="1" key="2">
    <citation type="submission" date="2021-03" db="EMBL/GenBank/DDBJ databases">
        <title>Human Oral Microbial Genomes.</title>
        <authorList>
            <person name="Johnston C.D."/>
            <person name="Chen T."/>
            <person name="Dewhirst F.E."/>
        </authorList>
    </citation>
    <scope>NUCLEOTIDE SEQUENCE</scope>
    <source>
        <strain evidence="1">F0714</strain>
    </source>
</reference>
<proteinExistence type="predicted"/>
<evidence type="ECO:0000313" key="3">
    <source>
        <dbReference type="Proteomes" id="UP000273044"/>
    </source>
</evidence>
<sequence>MTARSVSFAFLCEGSSGEGTRNPKEILQKALLSASETSGRRLKKEKNSFNHHRRVLLQRLDPFGAVRDLPSWQCLERDIKRALEQLENQN</sequence>
<keyword evidence="3" id="KW-1185">Reference proteome</keyword>
<protein>
    <submittedName>
        <fullName evidence="2">Uncharacterized protein</fullName>
    </submittedName>
</protein>
<evidence type="ECO:0000313" key="2">
    <source>
        <dbReference type="EMBL" id="VEH71437.1"/>
    </source>
</evidence>
<organism evidence="2 3">
    <name type="scientific">Arachnia propionica</name>
    <dbReference type="NCBI Taxonomy" id="1750"/>
    <lineage>
        <taxon>Bacteria</taxon>
        <taxon>Bacillati</taxon>
        <taxon>Actinomycetota</taxon>
        <taxon>Actinomycetes</taxon>
        <taxon>Propionibacteriales</taxon>
        <taxon>Propionibacteriaceae</taxon>
        <taxon>Arachnia</taxon>
    </lineage>
</organism>
<dbReference type="AlphaFoldDB" id="A0A3N4D8A6"/>
<dbReference type="EMBL" id="CP072385">
    <property type="protein sequence ID" value="QUC11433.1"/>
    <property type="molecule type" value="Genomic_DNA"/>
</dbReference>
<dbReference type="OrthoDB" id="7596770at2"/>
<dbReference type="EMBL" id="LR134406">
    <property type="protein sequence ID" value="VEH71437.1"/>
    <property type="molecule type" value="Genomic_DNA"/>
</dbReference>
<accession>A0A3N4D8A6</accession>
<reference evidence="2 3" key="1">
    <citation type="submission" date="2018-12" db="EMBL/GenBank/DDBJ databases">
        <authorList>
            <consortium name="Pathogen Informatics"/>
        </authorList>
    </citation>
    <scope>NUCLEOTIDE SEQUENCE [LARGE SCALE GENOMIC DNA]</scope>
    <source>
        <strain evidence="2 3">NCTC12967</strain>
    </source>
</reference>
<dbReference type="RefSeq" id="WP_014847793.1">
    <property type="nucleotide sequence ID" value="NZ_CAJZDL010000067.1"/>
</dbReference>
<dbReference type="Proteomes" id="UP000273044">
    <property type="component" value="Chromosome"/>
</dbReference>
<gene>
    <name evidence="1" type="ORF">J5A53_01650</name>
    <name evidence="2" type="ORF">NCTC12967_02757</name>
</gene>
<evidence type="ECO:0000313" key="1">
    <source>
        <dbReference type="EMBL" id="QUC11433.1"/>
    </source>
</evidence>
<name>A0A3N4D8A6_9ACTN</name>